<keyword evidence="3 7" id="KW-0418">Kinase</keyword>
<evidence type="ECO:0000259" key="6">
    <source>
        <dbReference type="PROSITE" id="PS50011"/>
    </source>
</evidence>
<dbReference type="InterPro" id="IPR011009">
    <property type="entry name" value="Kinase-like_dom_sf"/>
</dbReference>
<dbReference type="SUPFAM" id="SSF56112">
    <property type="entry name" value="Protein kinase-like (PK-like)"/>
    <property type="match status" value="1"/>
</dbReference>
<dbReference type="KEGG" id="abac:LuPra_02487"/>
<dbReference type="Pfam" id="PF00069">
    <property type="entry name" value="Pkinase"/>
    <property type="match status" value="1"/>
</dbReference>
<dbReference type="PATRIC" id="fig|1813736.3.peg.2618"/>
<dbReference type="PANTHER" id="PTHR43289">
    <property type="entry name" value="MITOGEN-ACTIVATED PROTEIN KINASE KINASE KINASE 20-RELATED"/>
    <property type="match status" value="1"/>
</dbReference>
<dbReference type="Gene3D" id="3.30.200.20">
    <property type="entry name" value="Phosphorylase Kinase, domain 1"/>
    <property type="match status" value="1"/>
</dbReference>
<dbReference type="Gene3D" id="1.10.510.10">
    <property type="entry name" value="Transferase(Phosphotransferase) domain 1"/>
    <property type="match status" value="1"/>
</dbReference>
<name>A0A143PND5_LUTPR</name>
<dbReference type="EC" id="2.7.11.1" evidence="7"/>
<dbReference type="STRING" id="1855912.LuPra_02487"/>
<dbReference type="PANTHER" id="PTHR43289:SF34">
    <property type="entry name" value="SERINE_THREONINE-PROTEIN KINASE YBDM-RELATED"/>
    <property type="match status" value="1"/>
</dbReference>
<feature type="binding site" evidence="5">
    <location>
        <position position="41"/>
    </location>
    <ligand>
        <name>ATP</name>
        <dbReference type="ChEBI" id="CHEBI:30616"/>
    </ligand>
</feature>
<dbReference type="InterPro" id="IPR000719">
    <property type="entry name" value="Prot_kinase_dom"/>
</dbReference>
<dbReference type="SMART" id="SM00220">
    <property type="entry name" value="S_TKc"/>
    <property type="match status" value="1"/>
</dbReference>
<evidence type="ECO:0000256" key="3">
    <source>
        <dbReference type="ARBA" id="ARBA00022777"/>
    </source>
</evidence>
<proteinExistence type="predicted"/>
<feature type="domain" description="Protein kinase" evidence="6">
    <location>
        <begin position="12"/>
        <end position="182"/>
    </location>
</feature>
<evidence type="ECO:0000256" key="4">
    <source>
        <dbReference type="ARBA" id="ARBA00022840"/>
    </source>
</evidence>
<keyword evidence="1 7" id="KW-0808">Transferase</keyword>
<evidence type="ECO:0000313" key="8">
    <source>
        <dbReference type="Proteomes" id="UP000076079"/>
    </source>
</evidence>
<evidence type="ECO:0000256" key="1">
    <source>
        <dbReference type="ARBA" id="ARBA00022679"/>
    </source>
</evidence>
<keyword evidence="8" id="KW-1185">Reference proteome</keyword>
<dbReference type="GO" id="GO:0004674">
    <property type="term" value="F:protein serine/threonine kinase activity"/>
    <property type="evidence" value="ECO:0007669"/>
    <property type="project" value="UniProtKB-EC"/>
</dbReference>
<dbReference type="GO" id="GO:0005524">
    <property type="term" value="F:ATP binding"/>
    <property type="evidence" value="ECO:0007669"/>
    <property type="project" value="UniProtKB-UniRule"/>
</dbReference>
<evidence type="ECO:0000256" key="2">
    <source>
        <dbReference type="ARBA" id="ARBA00022741"/>
    </source>
</evidence>
<evidence type="ECO:0000256" key="5">
    <source>
        <dbReference type="PROSITE-ProRule" id="PRU10141"/>
    </source>
</evidence>
<keyword evidence="4 5" id="KW-0067">ATP-binding</keyword>
<dbReference type="EMBL" id="CP015136">
    <property type="protein sequence ID" value="AMY09274.1"/>
    <property type="molecule type" value="Genomic_DNA"/>
</dbReference>
<dbReference type="Proteomes" id="UP000076079">
    <property type="component" value="Chromosome"/>
</dbReference>
<organism evidence="7 8">
    <name type="scientific">Luteitalea pratensis</name>
    <dbReference type="NCBI Taxonomy" id="1855912"/>
    <lineage>
        <taxon>Bacteria</taxon>
        <taxon>Pseudomonadati</taxon>
        <taxon>Acidobacteriota</taxon>
        <taxon>Vicinamibacteria</taxon>
        <taxon>Vicinamibacterales</taxon>
        <taxon>Vicinamibacteraceae</taxon>
        <taxon>Luteitalea</taxon>
    </lineage>
</organism>
<keyword evidence="2 5" id="KW-0547">Nucleotide-binding</keyword>
<evidence type="ECO:0000313" key="7">
    <source>
        <dbReference type="EMBL" id="AMY09274.1"/>
    </source>
</evidence>
<dbReference type="PROSITE" id="PS50011">
    <property type="entry name" value="PROTEIN_KINASE_DOM"/>
    <property type="match status" value="1"/>
</dbReference>
<reference evidence="7 8" key="1">
    <citation type="journal article" date="2016" name="Genome Announc.">
        <title>First Complete Genome Sequence of a Subdivision 6 Acidobacterium Strain.</title>
        <authorList>
            <person name="Huang S."/>
            <person name="Vieira S."/>
            <person name="Bunk B."/>
            <person name="Riedel T."/>
            <person name="Sproer C."/>
            <person name="Overmann J."/>
        </authorList>
    </citation>
    <scope>NUCLEOTIDE SEQUENCE [LARGE SCALE GENOMIC DNA]</scope>
    <source>
        <strain evidence="8">DSM 100886 HEG_-6_39</strain>
    </source>
</reference>
<reference evidence="8" key="2">
    <citation type="submission" date="2016-04" db="EMBL/GenBank/DDBJ databases">
        <title>First Complete Genome Sequence of a Subdivision 6 Acidobacterium.</title>
        <authorList>
            <person name="Huang S."/>
            <person name="Vieira S."/>
            <person name="Bunk B."/>
            <person name="Riedel T."/>
            <person name="Sproeer C."/>
            <person name="Overmann J."/>
        </authorList>
    </citation>
    <scope>NUCLEOTIDE SEQUENCE [LARGE SCALE GENOMIC DNA]</scope>
    <source>
        <strain evidence="8">DSM 100886 HEG_-6_39</strain>
    </source>
</reference>
<sequence length="182" mass="19542">MTLSAGVRFGCYEVVALLGSGGMGEVYRARDTHLGRSVALKILPEAFATDSDRIARFVREAQTLAALNHPSIAQIYGVVERHPSSDTSGRALVIELVEGETLADRIARAPIPFDETVPIARQIADALAAAHAVGIVHRDLKPANIKIRADGVVKVLDFGLAKVDAPPPSVRSPVRRRLPVLR</sequence>
<gene>
    <name evidence="7" type="primary">pknA_7</name>
    <name evidence="7" type="ORF">LuPra_02487</name>
</gene>
<accession>A0A143PND5</accession>
<dbReference type="InterPro" id="IPR017441">
    <property type="entry name" value="Protein_kinase_ATP_BS"/>
</dbReference>
<dbReference type="AlphaFoldDB" id="A0A143PND5"/>
<dbReference type="PROSITE" id="PS00107">
    <property type="entry name" value="PROTEIN_KINASE_ATP"/>
    <property type="match status" value="1"/>
</dbReference>
<dbReference type="CDD" id="cd14014">
    <property type="entry name" value="STKc_PknB_like"/>
    <property type="match status" value="1"/>
</dbReference>
<protein>
    <submittedName>
        <fullName evidence="7">Serine/threonine-protein kinase PknA</fullName>
        <ecNumber evidence="7">2.7.11.1</ecNumber>
    </submittedName>
</protein>